<dbReference type="GO" id="GO:0009055">
    <property type="term" value="F:electron transfer activity"/>
    <property type="evidence" value="ECO:0007669"/>
    <property type="project" value="InterPro"/>
</dbReference>
<evidence type="ECO:0000313" key="3">
    <source>
        <dbReference type="EMBL" id="MXQ09472.1"/>
    </source>
</evidence>
<dbReference type="RefSeq" id="WP_160765395.1">
    <property type="nucleotide sequence ID" value="NZ_WUPT01000003.1"/>
</dbReference>
<dbReference type="InterPro" id="IPR011429">
    <property type="entry name" value="Cyt_c_Planctomycete-type"/>
</dbReference>
<dbReference type="InterPro" id="IPR036909">
    <property type="entry name" value="Cyt_c-like_dom_sf"/>
</dbReference>
<reference evidence="3 4" key="2">
    <citation type="submission" date="2020-03" db="EMBL/GenBank/DDBJ databases">
        <title>Kangsaoukella pontilimi gen. nov., sp. nov., a new member of the family Rhodobacteraceae isolated from a tidal mudflat.</title>
        <authorList>
            <person name="Kim I.S."/>
        </authorList>
    </citation>
    <scope>NUCLEOTIDE SEQUENCE [LARGE SCALE GENOMIC DNA]</scope>
    <source>
        <strain evidence="3 4">GH1-50</strain>
    </source>
</reference>
<feature type="chain" id="PRO_5028821965" description="Cytochrome C Planctomycete-type domain-containing protein" evidence="1">
    <location>
        <begin position="22"/>
        <end position="120"/>
    </location>
</feature>
<organism evidence="3 4">
    <name type="scientific">Kangsaoukella pontilimi</name>
    <dbReference type="NCBI Taxonomy" id="2691042"/>
    <lineage>
        <taxon>Bacteria</taxon>
        <taxon>Pseudomonadati</taxon>
        <taxon>Pseudomonadota</taxon>
        <taxon>Alphaproteobacteria</taxon>
        <taxon>Rhodobacterales</taxon>
        <taxon>Paracoccaceae</taxon>
        <taxon>Kangsaoukella</taxon>
    </lineage>
</organism>
<dbReference type="GO" id="GO:0020037">
    <property type="term" value="F:heme binding"/>
    <property type="evidence" value="ECO:0007669"/>
    <property type="project" value="InterPro"/>
</dbReference>
<dbReference type="SUPFAM" id="SSF46626">
    <property type="entry name" value="Cytochrome c"/>
    <property type="match status" value="1"/>
</dbReference>
<feature type="domain" description="Cytochrome C Planctomycete-type" evidence="2">
    <location>
        <begin position="41"/>
        <end position="96"/>
    </location>
</feature>
<name>A0A7C9MGD2_9RHOB</name>
<protein>
    <recommendedName>
        <fullName evidence="2">Cytochrome C Planctomycete-type domain-containing protein</fullName>
    </recommendedName>
</protein>
<dbReference type="Proteomes" id="UP000480350">
    <property type="component" value="Unassembled WGS sequence"/>
</dbReference>
<keyword evidence="1" id="KW-0732">Signal</keyword>
<sequence>MKAVATICSALFAGTASVASAAEPALTPHWSDVAEIFAERCTMCHSKVAGASKGLLLDDYSAALAGSENGAVLVAGNVSGSELIRRLRGESKPRMPFLSRPLPEEQIRLIEMWIDAGLPE</sequence>
<dbReference type="AlphaFoldDB" id="A0A7C9MGD2"/>
<proteinExistence type="predicted"/>
<evidence type="ECO:0000259" key="2">
    <source>
        <dbReference type="Pfam" id="PF07635"/>
    </source>
</evidence>
<evidence type="ECO:0000256" key="1">
    <source>
        <dbReference type="SAM" id="SignalP"/>
    </source>
</evidence>
<feature type="signal peptide" evidence="1">
    <location>
        <begin position="1"/>
        <end position="21"/>
    </location>
</feature>
<keyword evidence="4" id="KW-1185">Reference proteome</keyword>
<dbReference type="EMBL" id="WUPT01000003">
    <property type="protein sequence ID" value="MXQ09472.1"/>
    <property type="molecule type" value="Genomic_DNA"/>
</dbReference>
<dbReference type="PANTHER" id="PTHR35889">
    <property type="entry name" value="CYCLOINULO-OLIGOSACCHARIDE FRUCTANOTRANSFERASE-RELATED"/>
    <property type="match status" value="1"/>
</dbReference>
<reference evidence="3 4" key="1">
    <citation type="submission" date="2019-12" db="EMBL/GenBank/DDBJ databases">
        <authorList>
            <person name="Lee S.D."/>
        </authorList>
    </citation>
    <scope>NUCLEOTIDE SEQUENCE [LARGE SCALE GENOMIC DNA]</scope>
    <source>
        <strain evidence="3 4">GH1-50</strain>
    </source>
</reference>
<comment type="caution">
    <text evidence="3">The sequence shown here is derived from an EMBL/GenBank/DDBJ whole genome shotgun (WGS) entry which is preliminary data.</text>
</comment>
<dbReference type="PANTHER" id="PTHR35889:SF3">
    <property type="entry name" value="F-BOX DOMAIN-CONTAINING PROTEIN"/>
    <property type="match status" value="1"/>
</dbReference>
<dbReference type="Pfam" id="PF07635">
    <property type="entry name" value="PSCyt1"/>
    <property type="match status" value="1"/>
</dbReference>
<accession>A0A7C9MGD2</accession>
<evidence type="ECO:0000313" key="4">
    <source>
        <dbReference type="Proteomes" id="UP000480350"/>
    </source>
</evidence>
<gene>
    <name evidence="3" type="ORF">GQ651_16620</name>
</gene>